<name>A5E1U8_LODEL</name>
<dbReference type="GO" id="GO:0045547">
    <property type="term" value="F:ditrans,polycis-polyprenyl diphosphate synthase [(2E,6E)-farnesyl diphosphate specific] activity"/>
    <property type="evidence" value="ECO:0007669"/>
    <property type="project" value="TreeGrafter"/>
</dbReference>
<dbReference type="GO" id="GO:1904423">
    <property type="term" value="C:dehydrodolichyl diphosphate synthase complex"/>
    <property type="evidence" value="ECO:0007669"/>
    <property type="project" value="TreeGrafter"/>
</dbReference>
<organism evidence="3 4">
    <name type="scientific">Lodderomyces elongisporus (strain ATCC 11503 / CBS 2605 / JCM 1781 / NBRC 1676 / NRRL YB-4239)</name>
    <name type="common">Yeast</name>
    <name type="synonym">Saccharomyces elongisporus</name>
    <dbReference type="NCBI Taxonomy" id="379508"/>
    <lineage>
        <taxon>Eukaryota</taxon>
        <taxon>Fungi</taxon>
        <taxon>Dikarya</taxon>
        <taxon>Ascomycota</taxon>
        <taxon>Saccharomycotina</taxon>
        <taxon>Pichiomycetes</taxon>
        <taxon>Debaryomycetaceae</taxon>
        <taxon>Candida/Lodderomyces clade</taxon>
        <taxon>Lodderomyces</taxon>
    </lineage>
</organism>
<keyword evidence="4" id="KW-1185">Reference proteome</keyword>
<dbReference type="PROSITE" id="PS01066">
    <property type="entry name" value="UPP_SYNTHASE"/>
    <property type="match status" value="1"/>
</dbReference>
<evidence type="ECO:0000256" key="2">
    <source>
        <dbReference type="RuleBase" id="RU363018"/>
    </source>
</evidence>
<dbReference type="EC" id="2.5.1.-" evidence="2"/>
<dbReference type="SUPFAM" id="SSF64005">
    <property type="entry name" value="Undecaprenyl diphosphate synthase"/>
    <property type="match status" value="1"/>
</dbReference>
<dbReference type="EMBL" id="CH981527">
    <property type="protein sequence ID" value="EDK45406.1"/>
    <property type="molecule type" value="Genomic_DNA"/>
</dbReference>
<evidence type="ECO:0000256" key="1">
    <source>
        <dbReference type="ARBA" id="ARBA00022679"/>
    </source>
</evidence>
<dbReference type="PANTHER" id="PTHR10291:SF2">
    <property type="entry name" value="DEHYDRODOLICHYL DIPHOSPHATE SYNTHASE COMPLEX SUBUNIT SRT1"/>
    <property type="match status" value="1"/>
</dbReference>
<dbReference type="GO" id="GO:0005811">
    <property type="term" value="C:lipid droplet"/>
    <property type="evidence" value="ECO:0007669"/>
    <property type="project" value="TreeGrafter"/>
</dbReference>
<comment type="similarity">
    <text evidence="2">Belongs to the UPP synthase family.</text>
</comment>
<dbReference type="Pfam" id="PF01255">
    <property type="entry name" value="Prenyltransf"/>
    <property type="match status" value="1"/>
</dbReference>
<evidence type="ECO:0000313" key="3">
    <source>
        <dbReference type="EMBL" id="EDK45406.1"/>
    </source>
</evidence>
<dbReference type="HOGENOM" id="CLU_038505_4_0_1"/>
<dbReference type="Proteomes" id="UP000001996">
    <property type="component" value="Unassembled WGS sequence"/>
</dbReference>
<dbReference type="eggNOG" id="KOG1602">
    <property type="taxonomic scope" value="Eukaryota"/>
</dbReference>
<dbReference type="OrthoDB" id="4173905at2759"/>
<dbReference type="InterPro" id="IPR001441">
    <property type="entry name" value="UPP_synth-like"/>
</dbReference>
<dbReference type="InParanoid" id="A5E1U8"/>
<dbReference type="NCBIfam" id="TIGR00055">
    <property type="entry name" value="uppS"/>
    <property type="match status" value="1"/>
</dbReference>
<dbReference type="InterPro" id="IPR018520">
    <property type="entry name" value="UPP_synth-like_CS"/>
</dbReference>
<dbReference type="GO" id="GO:0005783">
    <property type="term" value="C:endoplasmic reticulum"/>
    <property type="evidence" value="ECO:0007669"/>
    <property type="project" value="TreeGrafter"/>
</dbReference>
<reference evidence="3 4" key="1">
    <citation type="journal article" date="2009" name="Nature">
        <title>Evolution of pathogenicity and sexual reproduction in eight Candida genomes.</title>
        <authorList>
            <person name="Butler G."/>
            <person name="Rasmussen M.D."/>
            <person name="Lin M.F."/>
            <person name="Santos M.A."/>
            <person name="Sakthikumar S."/>
            <person name="Munro C.A."/>
            <person name="Rheinbay E."/>
            <person name="Grabherr M."/>
            <person name="Forche A."/>
            <person name="Reedy J.L."/>
            <person name="Agrafioti I."/>
            <person name="Arnaud M.B."/>
            <person name="Bates S."/>
            <person name="Brown A.J."/>
            <person name="Brunke S."/>
            <person name="Costanzo M.C."/>
            <person name="Fitzpatrick D.A."/>
            <person name="de Groot P.W."/>
            <person name="Harris D."/>
            <person name="Hoyer L.L."/>
            <person name="Hube B."/>
            <person name="Klis F.M."/>
            <person name="Kodira C."/>
            <person name="Lennard N."/>
            <person name="Logue M.E."/>
            <person name="Martin R."/>
            <person name="Neiman A.M."/>
            <person name="Nikolaou E."/>
            <person name="Quail M.A."/>
            <person name="Quinn J."/>
            <person name="Santos M.C."/>
            <person name="Schmitzberger F.F."/>
            <person name="Sherlock G."/>
            <person name="Shah P."/>
            <person name="Silverstein K.A."/>
            <person name="Skrzypek M.S."/>
            <person name="Soll D."/>
            <person name="Staggs R."/>
            <person name="Stansfield I."/>
            <person name="Stumpf M.P."/>
            <person name="Sudbery P.E."/>
            <person name="Srikantha T."/>
            <person name="Zeng Q."/>
            <person name="Berman J."/>
            <person name="Berriman M."/>
            <person name="Heitman J."/>
            <person name="Gow N.A."/>
            <person name="Lorenz M.C."/>
            <person name="Birren B.W."/>
            <person name="Kellis M."/>
            <person name="Cuomo C.A."/>
        </authorList>
    </citation>
    <scope>NUCLEOTIDE SEQUENCE [LARGE SCALE GENOMIC DNA]</scope>
    <source>
        <strain evidence="4">ATCC 11503 / BCRC 21390 / CBS 2605 / JCM 1781 / NBRC 1676 / NRRL YB-4239</strain>
    </source>
</reference>
<dbReference type="VEuPathDB" id="FungiDB:LELG_03585"/>
<evidence type="ECO:0000313" key="4">
    <source>
        <dbReference type="Proteomes" id="UP000001996"/>
    </source>
</evidence>
<sequence>MLSEYDDSYAKYNKVAIKIIGNREYIPEDILKDLVAIEDSTKNNVSKKVLNVCFSYTARDEMTHAIKSIMQKRIDGKIQHRDEIGISTIESNFYFDDNVPPLDILIRTSGHTRLSDFLLWQCSTSCTIEFPETLWPDFGFVSMISVLFKWSYYKTLQLEEENMCGTQFEIQESIAPVLLKELLKPPPTISVSQK</sequence>
<dbReference type="STRING" id="379508.A5E1U8"/>
<dbReference type="AlphaFoldDB" id="A5E1U8"/>
<accession>A5E1U8</accession>
<dbReference type="InterPro" id="IPR036424">
    <property type="entry name" value="UPP_synth-like_sf"/>
</dbReference>
<gene>
    <name evidence="3" type="ORF">LELG_03585</name>
</gene>
<dbReference type="PANTHER" id="PTHR10291">
    <property type="entry name" value="DEHYDRODOLICHYL DIPHOSPHATE SYNTHASE FAMILY MEMBER"/>
    <property type="match status" value="1"/>
</dbReference>
<protein>
    <recommendedName>
        <fullName evidence="2">Alkyl transferase</fullName>
        <ecNumber evidence="2">2.5.1.-</ecNumber>
    </recommendedName>
</protein>
<dbReference type="KEGG" id="lel:PVL30_003071"/>
<dbReference type="GO" id="GO:0016020">
    <property type="term" value="C:membrane"/>
    <property type="evidence" value="ECO:0007669"/>
    <property type="project" value="TreeGrafter"/>
</dbReference>
<keyword evidence="1 2" id="KW-0808">Transferase</keyword>
<dbReference type="OMA" id="WTDEFPC"/>
<dbReference type="GO" id="GO:0016094">
    <property type="term" value="P:polyprenol biosynthetic process"/>
    <property type="evidence" value="ECO:0007669"/>
    <property type="project" value="TreeGrafter"/>
</dbReference>
<proteinExistence type="inferred from homology"/>
<dbReference type="Gene3D" id="3.40.1180.10">
    <property type="entry name" value="Decaprenyl diphosphate synthase-like"/>
    <property type="match status" value="1"/>
</dbReference>
<dbReference type="GeneID" id="5232622"/>